<reference evidence="1" key="2">
    <citation type="submission" date="2020-09" db="EMBL/GenBank/DDBJ databases">
        <authorList>
            <person name="Sun Q."/>
            <person name="Zhou Y."/>
        </authorList>
    </citation>
    <scope>NUCLEOTIDE SEQUENCE</scope>
    <source>
        <strain evidence="1">CGMCC 1.15330</strain>
    </source>
</reference>
<accession>A0A916WY76</accession>
<dbReference type="EMBL" id="BMIH01000004">
    <property type="protein sequence ID" value="GGB39707.1"/>
    <property type="molecule type" value="Genomic_DNA"/>
</dbReference>
<sequence length="438" mass="45750">MSGPKVVRIVTREEILEICQGHLARVDAALAEWVRVGRRNDCIDEEAVTTANRRRDALAALIRADRFMDLQKQAPVEEEFLRADMQRRLAAVAAEQAAARSKERRGREAAATLLRRLGELGAPLEPSLAAALERGDPQALAAGFAILADASAASPAATGLAASLKDGAPAASFADWLAAQPAAPVDAAVERIAARLDELDAIAGVDTAGQRARLDEVASAAPARRRLLLEGLEVETGRSLTDARRRASLRSDLLLVRAELVAAGGAAADADLEHMDASALEAAIASQQAAVEALRAGRAAAARRAAVLEGLSSLGYEVTEGMSTSLADDGRLVLRSAARPDYGVEISAVAGAERMQMRPVAFEASGVGPDPGRDRDAETIWCGDVSTLQDALAAAGGGLVIDRALPVGATPLKRIAVERSEGVASAADAPARRERTLR</sequence>
<proteinExistence type="predicted"/>
<gene>
    <name evidence="1" type="ORF">GCM10011380_31540</name>
</gene>
<evidence type="ECO:0000313" key="2">
    <source>
        <dbReference type="Proteomes" id="UP000623067"/>
    </source>
</evidence>
<reference evidence="1" key="1">
    <citation type="journal article" date="2014" name="Int. J. Syst. Evol. Microbiol.">
        <title>Complete genome sequence of Corynebacterium casei LMG S-19264T (=DSM 44701T), isolated from a smear-ripened cheese.</title>
        <authorList>
            <consortium name="US DOE Joint Genome Institute (JGI-PGF)"/>
            <person name="Walter F."/>
            <person name="Albersmeier A."/>
            <person name="Kalinowski J."/>
            <person name="Ruckert C."/>
        </authorList>
    </citation>
    <scope>NUCLEOTIDE SEQUENCE</scope>
    <source>
        <strain evidence="1">CGMCC 1.15330</strain>
    </source>
</reference>
<comment type="caution">
    <text evidence="1">The sequence shown here is derived from an EMBL/GenBank/DDBJ whole genome shotgun (WGS) entry which is preliminary data.</text>
</comment>
<organism evidence="1 2">
    <name type="scientific">Sphingomonas metalli</name>
    <dbReference type="NCBI Taxonomy" id="1779358"/>
    <lineage>
        <taxon>Bacteria</taxon>
        <taxon>Pseudomonadati</taxon>
        <taxon>Pseudomonadota</taxon>
        <taxon>Alphaproteobacteria</taxon>
        <taxon>Sphingomonadales</taxon>
        <taxon>Sphingomonadaceae</taxon>
        <taxon>Sphingomonas</taxon>
    </lineage>
</organism>
<evidence type="ECO:0000313" key="1">
    <source>
        <dbReference type="EMBL" id="GGB39707.1"/>
    </source>
</evidence>
<name>A0A916WY76_9SPHN</name>
<dbReference type="Proteomes" id="UP000623067">
    <property type="component" value="Unassembled WGS sequence"/>
</dbReference>
<keyword evidence="2" id="KW-1185">Reference proteome</keyword>
<protein>
    <submittedName>
        <fullName evidence="1">Uncharacterized protein</fullName>
    </submittedName>
</protein>
<dbReference type="AlphaFoldDB" id="A0A916WY76"/>